<dbReference type="Proteomes" id="UP000054408">
    <property type="component" value="Unassembled WGS sequence"/>
</dbReference>
<dbReference type="InterPro" id="IPR017455">
    <property type="entry name" value="Znf_FYVE-rel"/>
</dbReference>
<organism evidence="7 8">
    <name type="scientific">Thecamonas trahens ATCC 50062</name>
    <dbReference type="NCBI Taxonomy" id="461836"/>
    <lineage>
        <taxon>Eukaryota</taxon>
        <taxon>Apusozoa</taxon>
        <taxon>Apusomonadida</taxon>
        <taxon>Apusomonadidae</taxon>
        <taxon>Thecamonas</taxon>
    </lineage>
</organism>
<feature type="compositionally biased region" description="Polar residues" evidence="5">
    <location>
        <begin position="627"/>
        <end position="638"/>
    </location>
</feature>
<proteinExistence type="predicted"/>
<dbReference type="OMA" id="QPARICD"/>
<dbReference type="GO" id="GO:0008270">
    <property type="term" value="F:zinc ion binding"/>
    <property type="evidence" value="ECO:0007669"/>
    <property type="project" value="UniProtKB-KW"/>
</dbReference>
<evidence type="ECO:0000256" key="5">
    <source>
        <dbReference type="SAM" id="MobiDB-lite"/>
    </source>
</evidence>
<dbReference type="Gene3D" id="1.25.10.10">
    <property type="entry name" value="Leucine-rich Repeat Variant"/>
    <property type="match status" value="1"/>
</dbReference>
<dbReference type="PANTHER" id="PTHR23164:SF30">
    <property type="entry name" value="EARLY ENDOSOME ANTIGEN 1"/>
    <property type="match status" value="1"/>
</dbReference>
<dbReference type="CDD" id="cd15727">
    <property type="entry name" value="FYVE_ZF21"/>
    <property type="match status" value="1"/>
</dbReference>
<dbReference type="PROSITE" id="PS50178">
    <property type="entry name" value="ZF_FYVE"/>
    <property type="match status" value="1"/>
</dbReference>
<dbReference type="PANTHER" id="PTHR23164">
    <property type="entry name" value="EARLY ENDOSOME ANTIGEN 1"/>
    <property type="match status" value="1"/>
</dbReference>
<dbReference type="STRING" id="461836.A0A0L0D7N0"/>
<dbReference type="Gene3D" id="3.30.40.10">
    <property type="entry name" value="Zinc/RING finger domain, C3HC4 (zinc finger)"/>
    <property type="match status" value="1"/>
</dbReference>
<dbReference type="SUPFAM" id="SSF57903">
    <property type="entry name" value="FYVE/PHD zinc finger"/>
    <property type="match status" value="1"/>
</dbReference>
<dbReference type="InterPro" id="IPR000306">
    <property type="entry name" value="Znf_FYVE"/>
</dbReference>
<dbReference type="AlphaFoldDB" id="A0A0L0D7N0"/>
<evidence type="ECO:0000256" key="1">
    <source>
        <dbReference type="ARBA" id="ARBA00022723"/>
    </source>
</evidence>
<dbReference type="SMART" id="SM00185">
    <property type="entry name" value="ARM"/>
    <property type="match status" value="6"/>
</dbReference>
<dbReference type="EMBL" id="GL349451">
    <property type="protein sequence ID" value="KNC48397.1"/>
    <property type="molecule type" value="Genomic_DNA"/>
</dbReference>
<dbReference type="Pfam" id="PF01363">
    <property type="entry name" value="FYVE"/>
    <property type="match status" value="1"/>
</dbReference>
<protein>
    <recommendedName>
        <fullName evidence="6">FYVE-type domain-containing protein</fullName>
    </recommendedName>
</protein>
<keyword evidence="2 4" id="KW-0863">Zinc-finger</keyword>
<feature type="compositionally biased region" description="Low complexity" evidence="5">
    <location>
        <begin position="499"/>
        <end position="526"/>
    </location>
</feature>
<dbReference type="eggNOG" id="KOG1819">
    <property type="taxonomic scope" value="Eukaryota"/>
</dbReference>
<dbReference type="InterPro" id="IPR000225">
    <property type="entry name" value="Armadillo"/>
</dbReference>
<dbReference type="RefSeq" id="XP_013758514.1">
    <property type="nucleotide sequence ID" value="XM_013903060.1"/>
</dbReference>
<feature type="region of interest" description="Disordered" evidence="5">
    <location>
        <begin position="547"/>
        <end position="691"/>
    </location>
</feature>
<keyword evidence="1" id="KW-0479">Metal-binding</keyword>
<keyword evidence="8" id="KW-1185">Reference proteome</keyword>
<feature type="region of interest" description="Disordered" evidence="5">
    <location>
        <begin position="486"/>
        <end position="535"/>
    </location>
</feature>
<dbReference type="InterPro" id="IPR016024">
    <property type="entry name" value="ARM-type_fold"/>
</dbReference>
<keyword evidence="3" id="KW-0862">Zinc</keyword>
<dbReference type="OrthoDB" id="79871at2759"/>
<feature type="compositionally biased region" description="Basic residues" evidence="5">
    <location>
        <begin position="587"/>
        <end position="598"/>
    </location>
</feature>
<evidence type="ECO:0000256" key="4">
    <source>
        <dbReference type="PROSITE-ProRule" id="PRU00091"/>
    </source>
</evidence>
<evidence type="ECO:0000256" key="3">
    <source>
        <dbReference type="ARBA" id="ARBA00022833"/>
    </source>
</evidence>
<dbReference type="InterPro" id="IPR013083">
    <property type="entry name" value="Znf_RING/FYVE/PHD"/>
</dbReference>
<dbReference type="SMART" id="SM00064">
    <property type="entry name" value="FYVE"/>
    <property type="match status" value="1"/>
</dbReference>
<evidence type="ECO:0000256" key="2">
    <source>
        <dbReference type="ARBA" id="ARBA00022771"/>
    </source>
</evidence>
<reference evidence="7 8" key="1">
    <citation type="submission" date="2010-05" db="EMBL/GenBank/DDBJ databases">
        <title>The Genome Sequence of Thecamonas trahens ATCC 50062.</title>
        <authorList>
            <consortium name="The Broad Institute Genome Sequencing Platform"/>
            <person name="Russ C."/>
            <person name="Cuomo C."/>
            <person name="Shea T."/>
            <person name="Young S.K."/>
            <person name="Zeng Q."/>
            <person name="Koehrsen M."/>
            <person name="Haas B."/>
            <person name="Borodovsky M."/>
            <person name="Guigo R."/>
            <person name="Alvarado L."/>
            <person name="Berlin A."/>
            <person name="Bochicchio J."/>
            <person name="Borenstein D."/>
            <person name="Chapman S."/>
            <person name="Chen Z."/>
            <person name="Freedman E."/>
            <person name="Gellesch M."/>
            <person name="Goldberg J."/>
            <person name="Griggs A."/>
            <person name="Gujja S."/>
            <person name="Heilman E."/>
            <person name="Heiman D."/>
            <person name="Hepburn T."/>
            <person name="Howarth C."/>
            <person name="Jen D."/>
            <person name="Larson L."/>
            <person name="Mehta T."/>
            <person name="Park D."/>
            <person name="Pearson M."/>
            <person name="Roberts A."/>
            <person name="Saif S."/>
            <person name="Shenoy N."/>
            <person name="Sisk P."/>
            <person name="Stolte C."/>
            <person name="Sykes S."/>
            <person name="Thomson T."/>
            <person name="Walk T."/>
            <person name="White J."/>
            <person name="Yandava C."/>
            <person name="Burger G."/>
            <person name="Gray M.W."/>
            <person name="Holland P.W.H."/>
            <person name="King N."/>
            <person name="Lang F.B.F."/>
            <person name="Roger A.J."/>
            <person name="Ruiz-Trillo I."/>
            <person name="Lander E."/>
            <person name="Nusbaum C."/>
        </authorList>
    </citation>
    <scope>NUCLEOTIDE SEQUENCE [LARGE SCALE GENOMIC DNA]</scope>
    <source>
        <strain evidence="7 8">ATCC 50062</strain>
    </source>
</reference>
<gene>
    <name evidence="7" type="ORF">AMSG_04846</name>
</gene>
<evidence type="ECO:0000313" key="8">
    <source>
        <dbReference type="Proteomes" id="UP000054408"/>
    </source>
</evidence>
<dbReference type="InterPro" id="IPR011011">
    <property type="entry name" value="Znf_FYVE_PHD"/>
</dbReference>
<feature type="compositionally biased region" description="Pro residues" evidence="5">
    <location>
        <begin position="669"/>
        <end position="680"/>
    </location>
</feature>
<dbReference type="InterPro" id="IPR011989">
    <property type="entry name" value="ARM-like"/>
</dbReference>
<feature type="domain" description="FYVE-type" evidence="6">
    <location>
        <begin position="35"/>
        <end position="95"/>
    </location>
</feature>
<name>A0A0L0D7N0_THETB</name>
<dbReference type="GeneID" id="25564365"/>
<evidence type="ECO:0000313" key="7">
    <source>
        <dbReference type="EMBL" id="KNC48397.1"/>
    </source>
</evidence>
<dbReference type="SUPFAM" id="SSF48371">
    <property type="entry name" value="ARM repeat"/>
    <property type="match status" value="1"/>
</dbReference>
<evidence type="ECO:0000259" key="6">
    <source>
        <dbReference type="PROSITE" id="PS50178"/>
    </source>
</evidence>
<sequence>MAAPGGRSGAGRRGVVDVTPGLTGPEALRPVWVDDKQASECFKCGLLFSLFRWKHHCRQCGAVFCNSCSNKRIPLPHLGYHEPVRICLDCIQLAYLVSCTASNNPTVASHGAVGLAQLSADPALHERLLRAAALPALVALVDAGAPALKVHATGAIANLAQVPDMHSHLLRTGVLAPLLGVLRGGLSQLSPQLVHNVLGAASNLALGAPARAPLVDAGCIPLLTDALFVPDQELASLALRTACALAADPPLARMFIQDDSGVTFRRILSLITSVAPKPLLKLLAKFLAHVSLVDDALKVRMLELGTLPPLQALALVRSKGIVTLAVCALANLASVDDNREFVGSAQGLKLLWRLLLRGKSTDIVRHASRALANLALNDTVKLRMLHSSAQLFPRLLQLLSLTPHPDVVLNTLRIMANLALLPLGAVLLTQSGPQPLLLEHSTSDDEAVRSCASFALSRLIPPTTTPDSAPELAAAFAAAASIRSASRRRKTSLNREPADSASVSSSSLPQAGSSSLASPTASPAVPGGTTPRSVPHITKYDLAALEGPADSSPESVASSHTSSTVSSLTSNSTLFSDSDPFALPRASPRRRARPRHRSPGYVGVTLSARSATPTFTPILPTLDTRKTGTSLGTSDSPTASGGHSPLPPLPSPASTTSTDRSRKAAGRPGPAPSSVTPPIPRVARHPVIAPV</sequence>
<accession>A0A0L0D7N0</accession>
<feature type="compositionally biased region" description="Low complexity" evidence="5">
    <location>
        <begin position="551"/>
        <end position="578"/>
    </location>
</feature>